<proteinExistence type="predicted"/>
<evidence type="ECO:0000313" key="2">
    <source>
        <dbReference type="EMBL" id="MQM10047.1"/>
    </source>
</evidence>
<evidence type="ECO:0000256" key="1">
    <source>
        <dbReference type="SAM" id="MobiDB-lite"/>
    </source>
</evidence>
<dbReference type="Proteomes" id="UP000652761">
    <property type="component" value="Unassembled WGS sequence"/>
</dbReference>
<comment type="caution">
    <text evidence="2">The sequence shown here is derived from an EMBL/GenBank/DDBJ whole genome shotgun (WGS) entry which is preliminary data.</text>
</comment>
<protein>
    <submittedName>
        <fullName evidence="2">Uncharacterized protein</fullName>
    </submittedName>
</protein>
<reference evidence="2" key="1">
    <citation type="submission" date="2017-07" db="EMBL/GenBank/DDBJ databases">
        <title>Taro Niue Genome Assembly and Annotation.</title>
        <authorList>
            <person name="Atibalentja N."/>
            <person name="Keating K."/>
            <person name="Fields C.J."/>
        </authorList>
    </citation>
    <scope>NUCLEOTIDE SEQUENCE</scope>
    <source>
        <strain evidence="2">Niue_2</strain>
        <tissue evidence="2">Leaf</tissue>
    </source>
</reference>
<dbReference type="AlphaFoldDB" id="A0A843WQ42"/>
<sequence length="73" mass="8184">MTSDRRDRLAPCVGSASDSRNRGNRYCQKTLESGRSSARIAISECATKVSVCDRIDSRRPRSRRGILRRTGNL</sequence>
<name>A0A843WQ42_COLES</name>
<accession>A0A843WQ42</accession>
<feature type="region of interest" description="Disordered" evidence="1">
    <location>
        <begin position="1"/>
        <end position="23"/>
    </location>
</feature>
<evidence type="ECO:0000313" key="3">
    <source>
        <dbReference type="Proteomes" id="UP000652761"/>
    </source>
</evidence>
<organism evidence="2 3">
    <name type="scientific">Colocasia esculenta</name>
    <name type="common">Wild taro</name>
    <name type="synonym">Arum esculentum</name>
    <dbReference type="NCBI Taxonomy" id="4460"/>
    <lineage>
        <taxon>Eukaryota</taxon>
        <taxon>Viridiplantae</taxon>
        <taxon>Streptophyta</taxon>
        <taxon>Embryophyta</taxon>
        <taxon>Tracheophyta</taxon>
        <taxon>Spermatophyta</taxon>
        <taxon>Magnoliopsida</taxon>
        <taxon>Liliopsida</taxon>
        <taxon>Araceae</taxon>
        <taxon>Aroideae</taxon>
        <taxon>Colocasieae</taxon>
        <taxon>Colocasia</taxon>
    </lineage>
</organism>
<gene>
    <name evidence="2" type="ORF">Taro_042935</name>
</gene>
<dbReference type="EMBL" id="NMUH01004558">
    <property type="protein sequence ID" value="MQM10047.1"/>
    <property type="molecule type" value="Genomic_DNA"/>
</dbReference>
<keyword evidence="3" id="KW-1185">Reference proteome</keyword>